<keyword evidence="1" id="KW-1133">Transmembrane helix</keyword>
<gene>
    <name evidence="2" type="ORF">SAMN05192553_101303</name>
</gene>
<proteinExistence type="predicted"/>
<protein>
    <submittedName>
        <fullName evidence="2">Uncharacterized protein</fullName>
    </submittedName>
</protein>
<organism evidence="2 3">
    <name type="scientific">Cyclobacterium xiamenense</name>
    <dbReference type="NCBI Taxonomy" id="1297121"/>
    <lineage>
        <taxon>Bacteria</taxon>
        <taxon>Pseudomonadati</taxon>
        <taxon>Bacteroidota</taxon>
        <taxon>Cytophagia</taxon>
        <taxon>Cytophagales</taxon>
        <taxon>Cyclobacteriaceae</taxon>
        <taxon>Cyclobacterium</taxon>
    </lineage>
</organism>
<feature type="transmembrane region" description="Helical" evidence="1">
    <location>
        <begin position="7"/>
        <end position="27"/>
    </location>
</feature>
<dbReference type="AlphaFoldDB" id="A0A1H6TIR3"/>
<evidence type="ECO:0000256" key="1">
    <source>
        <dbReference type="SAM" id="Phobius"/>
    </source>
</evidence>
<keyword evidence="1" id="KW-0472">Membrane</keyword>
<name>A0A1H6TIR3_9BACT</name>
<accession>A0A1H6TIR3</accession>
<dbReference type="EMBL" id="FNZH01000001">
    <property type="protein sequence ID" value="SEI79196.1"/>
    <property type="molecule type" value="Genomic_DNA"/>
</dbReference>
<dbReference type="STRING" id="1416801.SAMN05192553_101303"/>
<keyword evidence="1" id="KW-0812">Transmembrane</keyword>
<evidence type="ECO:0000313" key="2">
    <source>
        <dbReference type="EMBL" id="SEI79196.1"/>
    </source>
</evidence>
<feature type="transmembrane region" description="Helical" evidence="1">
    <location>
        <begin position="33"/>
        <end position="54"/>
    </location>
</feature>
<evidence type="ECO:0000313" key="3">
    <source>
        <dbReference type="Proteomes" id="UP000199403"/>
    </source>
</evidence>
<reference evidence="3" key="1">
    <citation type="submission" date="2016-10" db="EMBL/GenBank/DDBJ databases">
        <authorList>
            <person name="Varghese N."/>
            <person name="Submissions S."/>
        </authorList>
    </citation>
    <scope>NUCLEOTIDE SEQUENCE [LARGE SCALE GENOMIC DNA]</scope>
    <source>
        <strain evidence="3">IBRC-M 10761</strain>
    </source>
</reference>
<dbReference type="Proteomes" id="UP000199403">
    <property type="component" value="Unassembled WGS sequence"/>
</dbReference>
<keyword evidence="3" id="KW-1185">Reference proteome</keyword>
<sequence>MENKAIYIKAVLVVFGMLILSRIPTLVSGNVDRVTLVSTAVESLFFVWGIVLIVKKK</sequence>